<keyword evidence="3" id="KW-0479">Metal-binding</keyword>
<dbReference type="GO" id="GO:0020037">
    <property type="term" value="F:heme binding"/>
    <property type="evidence" value="ECO:0007669"/>
    <property type="project" value="InterPro"/>
</dbReference>
<feature type="compositionally biased region" description="Basic residues" evidence="6">
    <location>
        <begin position="38"/>
        <end position="47"/>
    </location>
</feature>
<dbReference type="InterPro" id="IPR036396">
    <property type="entry name" value="Cyt_P450_sf"/>
</dbReference>
<sequence length="261" mass="28078">MRGRRGRRLGAGGGSRGRRRRLRRWPGERKTVDAGGGRRFRFRRRTRLGAGRGDREEDGETRMQPGERKAADAEHRARDPGREGPVRPGVHPPAGPSRPSLFVADRAAAHRALVQRGAAFAGRPPAALPGAVFSSGQRTVTSAAYGPLWTALRSNLAAKTLHPSRLRGGFAAARRRAVAGLVDAIAGLVDAHRRGSNMMCAEMGWSSWRARCTGAVVQVTVAMCFGEGVVEEPAVVAAIEAAQREFATTVIGFQCWACGRR</sequence>
<dbReference type="AlphaFoldDB" id="A0AAV5DN37"/>
<feature type="compositionally biased region" description="Basic and acidic residues" evidence="6">
    <location>
        <begin position="65"/>
        <end position="85"/>
    </location>
</feature>
<protein>
    <submittedName>
        <fullName evidence="7">Uncharacterized protein</fullName>
    </submittedName>
</protein>
<comment type="caution">
    <text evidence="7">The sequence shown here is derived from an EMBL/GenBank/DDBJ whole genome shotgun (WGS) entry which is preliminary data.</text>
</comment>
<keyword evidence="4" id="KW-1133">Transmembrane helix</keyword>
<dbReference type="GO" id="GO:0016709">
    <property type="term" value="F:oxidoreductase activity, acting on paired donors, with incorporation or reduction of molecular oxygen, NAD(P)H as one donor, and incorporation of one atom of oxygen"/>
    <property type="evidence" value="ECO:0007669"/>
    <property type="project" value="TreeGrafter"/>
</dbReference>
<evidence type="ECO:0000256" key="4">
    <source>
        <dbReference type="ARBA" id="ARBA00022989"/>
    </source>
</evidence>
<dbReference type="GO" id="GO:0005506">
    <property type="term" value="F:iron ion binding"/>
    <property type="evidence" value="ECO:0007669"/>
    <property type="project" value="InterPro"/>
</dbReference>
<gene>
    <name evidence="7" type="primary">ga30712</name>
    <name evidence="7" type="ORF">PR202_ga30712</name>
</gene>
<keyword evidence="2" id="KW-0812">Transmembrane</keyword>
<evidence type="ECO:0000256" key="3">
    <source>
        <dbReference type="ARBA" id="ARBA00022723"/>
    </source>
</evidence>
<comment type="subcellular location">
    <subcellularLocation>
        <location evidence="1">Membrane</location>
        <topology evidence="1">Single-pass membrane protein</topology>
    </subcellularLocation>
</comment>
<accession>A0AAV5DN37</accession>
<name>A0AAV5DN37_ELECO</name>
<dbReference type="Proteomes" id="UP001054889">
    <property type="component" value="Unassembled WGS sequence"/>
</dbReference>
<dbReference type="GO" id="GO:0016020">
    <property type="term" value="C:membrane"/>
    <property type="evidence" value="ECO:0007669"/>
    <property type="project" value="UniProtKB-SubCell"/>
</dbReference>
<feature type="region of interest" description="Disordered" evidence="6">
    <location>
        <begin position="1"/>
        <end position="100"/>
    </location>
</feature>
<evidence type="ECO:0000313" key="7">
    <source>
        <dbReference type="EMBL" id="GJN12434.1"/>
    </source>
</evidence>
<dbReference type="PANTHER" id="PTHR24298">
    <property type="entry name" value="FLAVONOID 3'-MONOOXYGENASE-RELATED"/>
    <property type="match status" value="1"/>
</dbReference>
<evidence type="ECO:0000256" key="1">
    <source>
        <dbReference type="ARBA" id="ARBA00004167"/>
    </source>
</evidence>
<dbReference type="InterPro" id="IPR051103">
    <property type="entry name" value="Plant_metabolite_P450s"/>
</dbReference>
<dbReference type="PANTHER" id="PTHR24298:SF851">
    <property type="entry name" value="CYTOCHROME P450 FAMILY 87 SUBFAMILY A POLYPEPTIDE 6"/>
    <property type="match status" value="1"/>
</dbReference>
<evidence type="ECO:0000256" key="2">
    <source>
        <dbReference type="ARBA" id="ARBA00022692"/>
    </source>
</evidence>
<dbReference type="SUPFAM" id="SSF48264">
    <property type="entry name" value="Cytochrome P450"/>
    <property type="match status" value="1"/>
</dbReference>
<dbReference type="Gene3D" id="1.10.630.10">
    <property type="entry name" value="Cytochrome P450"/>
    <property type="match status" value="1"/>
</dbReference>
<evidence type="ECO:0000313" key="8">
    <source>
        <dbReference type="Proteomes" id="UP001054889"/>
    </source>
</evidence>
<dbReference type="EMBL" id="BQKI01000023">
    <property type="protein sequence ID" value="GJN12434.1"/>
    <property type="molecule type" value="Genomic_DNA"/>
</dbReference>
<reference evidence="7" key="1">
    <citation type="journal article" date="2018" name="DNA Res.">
        <title>Multiple hybrid de novo genome assembly of finger millet, an orphan allotetraploid crop.</title>
        <authorList>
            <person name="Hatakeyama M."/>
            <person name="Aluri S."/>
            <person name="Balachadran M.T."/>
            <person name="Sivarajan S.R."/>
            <person name="Patrignani A."/>
            <person name="Gruter S."/>
            <person name="Poveda L."/>
            <person name="Shimizu-Inatsugi R."/>
            <person name="Baeten J."/>
            <person name="Francoijs K.J."/>
            <person name="Nataraja K.N."/>
            <person name="Reddy Y.A.N."/>
            <person name="Phadnis S."/>
            <person name="Ravikumar R.L."/>
            <person name="Schlapbach R."/>
            <person name="Sreeman S.M."/>
            <person name="Shimizu K.K."/>
        </authorList>
    </citation>
    <scope>NUCLEOTIDE SEQUENCE</scope>
</reference>
<keyword evidence="5" id="KW-0472">Membrane</keyword>
<evidence type="ECO:0000256" key="5">
    <source>
        <dbReference type="ARBA" id="ARBA00023136"/>
    </source>
</evidence>
<proteinExistence type="predicted"/>
<keyword evidence="8" id="KW-1185">Reference proteome</keyword>
<reference evidence="7" key="2">
    <citation type="submission" date="2021-12" db="EMBL/GenBank/DDBJ databases">
        <title>Resequencing data analysis of finger millet.</title>
        <authorList>
            <person name="Hatakeyama M."/>
            <person name="Aluri S."/>
            <person name="Balachadran M.T."/>
            <person name="Sivarajan S.R."/>
            <person name="Poveda L."/>
            <person name="Shimizu-Inatsugi R."/>
            <person name="Schlapbach R."/>
            <person name="Sreeman S.M."/>
            <person name="Shimizu K.K."/>
        </authorList>
    </citation>
    <scope>NUCLEOTIDE SEQUENCE</scope>
</reference>
<organism evidence="7 8">
    <name type="scientific">Eleusine coracana subsp. coracana</name>
    <dbReference type="NCBI Taxonomy" id="191504"/>
    <lineage>
        <taxon>Eukaryota</taxon>
        <taxon>Viridiplantae</taxon>
        <taxon>Streptophyta</taxon>
        <taxon>Embryophyta</taxon>
        <taxon>Tracheophyta</taxon>
        <taxon>Spermatophyta</taxon>
        <taxon>Magnoliopsida</taxon>
        <taxon>Liliopsida</taxon>
        <taxon>Poales</taxon>
        <taxon>Poaceae</taxon>
        <taxon>PACMAD clade</taxon>
        <taxon>Chloridoideae</taxon>
        <taxon>Cynodonteae</taxon>
        <taxon>Eleusininae</taxon>
        <taxon>Eleusine</taxon>
    </lineage>
</organism>
<evidence type="ECO:0000256" key="6">
    <source>
        <dbReference type="SAM" id="MobiDB-lite"/>
    </source>
</evidence>